<evidence type="ECO:0000313" key="7">
    <source>
        <dbReference type="Proteomes" id="UP000326289"/>
    </source>
</evidence>
<accession>A0A5N6IP79</accession>
<dbReference type="InterPro" id="IPR015424">
    <property type="entry name" value="PyrdxlP-dep_Trfase"/>
</dbReference>
<proteinExistence type="inferred from homology"/>
<dbReference type="PANTHER" id="PTHR13693">
    <property type="entry name" value="CLASS II AMINOTRANSFERASE/8-AMINO-7-OXONONANOATE SYNTHASE"/>
    <property type="match status" value="1"/>
</dbReference>
<dbReference type="InterPro" id="IPR050087">
    <property type="entry name" value="AON_synthase_class-II"/>
</dbReference>
<dbReference type="GO" id="GO:0016740">
    <property type="term" value="F:transferase activity"/>
    <property type="evidence" value="ECO:0007669"/>
    <property type="project" value="UniProtKB-KW"/>
</dbReference>
<dbReference type="InterPro" id="IPR015421">
    <property type="entry name" value="PyrdxlP-dep_Trfase_major"/>
</dbReference>
<feature type="domain" description="Aminotransferase class I/classII large" evidence="5">
    <location>
        <begin position="37"/>
        <end position="410"/>
    </location>
</feature>
<keyword evidence="7" id="KW-1185">Reference proteome</keyword>
<keyword evidence="4" id="KW-0663">Pyridoxal phosphate</keyword>
<dbReference type="InterPro" id="IPR004839">
    <property type="entry name" value="Aminotransferase_I/II_large"/>
</dbReference>
<dbReference type="GO" id="GO:0030170">
    <property type="term" value="F:pyridoxal phosphate binding"/>
    <property type="evidence" value="ECO:0007669"/>
    <property type="project" value="InterPro"/>
</dbReference>
<dbReference type="PANTHER" id="PTHR13693:SF77">
    <property type="entry name" value="8-AMINO-7-OXONONANOATE SYNTHASE"/>
    <property type="match status" value="1"/>
</dbReference>
<dbReference type="Gene3D" id="3.40.640.10">
    <property type="entry name" value="Type I PLP-dependent aspartate aminotransferase-like (Major domain)"/>
    <property type="match status" value="1"/>
</dbReference>
<protein>
    <submittedName>
        <fullName evidence="6">Pyridoxal phosphate-dependent transferase</fullName>
    </submittedName>
</protein>
<dbReference type="AlphaFoldDB" id="A0A5N6IP79"/>
<dbReference type="Pfam" id="PF00155">
    <property type="entry name" value="Aminotran_1_2"/>
    <property type="match status" value="1"/>
</dbReference>
<dbReference type="Gene3D" id="3.90.1150.10">
    <property type="entry name" value="Aspartate Aminotransferase, domain 1"/>
    <property type="match status" value="1"/>
</dbReference>
<evidence type="ECO:0000256" key="2">
    <source>
        <dbReference type="ARBA" id="ARBA00010008"/>
    </source>
</evidence>
<dbReference type="EMBL" id="ML732877">
    <property type="protein sequence ID" value="KAB8268155.1"/>
    <property type="molecule type" value="Genomic_DNA"/>
</dbReference>
<evidence type="ECO:0000256" key="3">
    <source>
        <dbReference type="ARBA" id="ARBA00022679"/>
    </source>
</evidence>
<evidence type="ECO:0000256" key="4">
    <source>
        <dbReference type="ARBA" id="ARBA00022898"/>
    </source>
</evidence>
<name>A0A5N6IP79_9EURO</name>
<dbReference type="SUPFAM" id="SSF53383">
    <property type="entry name" value="PLP-dependent transferases"/>
    <property type="match status" value="1"/>
</dbReference>
<evidence type="ECO:0000256" key="1">
    <source>
        <dbReference type="ARBA" id="ARBA00001933"/>
    </source>
</evidence>
<keyword evidence="3 6" id="KW-0808">Transferase</keyword>
<gene>
    <name evidence="6" type="ORF">BDV30DRAFT_245975</name>
</gene>
<dbReference type="Proteomes" id="UP000326289">
    <property type="component" value="Unassembled WGS sequence"/>
</dbReference>
<reference evidence="6 7" key="1">
    <citation type="submission" date="2019-04" db="EMBL/GenBank/DDBJ databases">
        <title>Fungal friends and foes A comparative genomics study of 23 Aspergillus species from section Flavi.</title>
        <authorList>
            <consortium name="DOE Joint Genome Institute"/>
            <person name="Kjaerbolling I."/>
            <person name="Vesth T.C."/>
            <person name="Frisvad J.C."/>
            <person name="Nybo J.L."/>
            <person name="Theobald S."/>
            <person name="Kildgaard S."/>
            <person name="Petersen T.I."/>
            <person name="Kuo A."/>
            <person name="Sato A."/>
            <person name="Lyhne E.K."/>
            <person name="Kogle M.E."/>
            <person name="Wiebenga A."/>
            <person name="Kun R.S."/>
            <person name="Lubbers R.J."/>
            <person name="Makela M.R."/>
            <person name="Barry K."/>
            <person name="Chovatia M."/>
            <person name="Clum A."/>
            <person name="Daum C."/>
            <person name="Haridas S."/>
            <person name="He G."/>
            <person name="LaButti K."/>
            <person name="Lipzen A."/>
            <person name="Mondo S."/>
            <person name="Pangilinan J."/>
            <person name="Riley R."/>
            <person name="Salamov A."/>
            <person name="Simmons B.A."/>
            <person name="Magnuson J.K."/>
            <person name="Henrissat B."/>
            <person name="Mortensen U.H."/>
            <person name="Larsen T.O."/>
            <person name="De vries R.P."/>
            <person name="Grigoriev I.V."/>
            <person name="Machida M."/>
            <person name="Baker S.E."/>
            <person name="Andersen M.R."/>
        </authorList>
    </citation>
    <scope>NUCLEOTIDE SEQUENCE [LARGE SCALE GENOMIC DNA]</scope>
    <source>
        <strain evidence="6 7">CBS 117635</strain>
    </source>
</reference>
<organism evidence="6 7">
    <name type="scientific">Aspergillus minisclerotigenes</name>
    <dbReference type="NCBI Taxonomy" id="656917"/>
    <lineage>
        <taxon>Eukaryota</taxon>
        <taxon>Fungi</taxon>
        <taxon>Dikarya</taxon>
        <taxon>Ascomycota</taxon>
        <taxon>Pezizomycotina</taxon>
        <taxon>Eurotiomycetes</taxon>
        <taxon>Eurotiomycetidae</taxon>
        <taxon>Eurotiales</taxon>
        <taxon>Aspergillaceae</taxon>
        <taxon>Aspergillus</taxon>
        <taxon>Aspergillus subgen. Circumdati</taxon>
    </lineage>
</organism>
<evidence type="ECO:0000259" key="5">
    <source>
        <dbReference type="Pfam" id="PF00155"/>
    </source>
</evidence>
<dbReference type="GO" id="GO:0009102">
    <property type="term" value="P:biotin biosynthetic process"/>
    <property type="evidence" value="ECO:0007669"/>
    <property type="project" value="TreeGrafter"/>
</dbReference>
<comment type="similarity">
    <text evidence="2">Belongs to the class-II pyridoxal-phosphate-dependent aminotransferase family. BioF subfamily.</text>
</comment>
<dbReference type="InterPro" id="IPR015422">
    <property type="entry name" value="PyrdxlP-dep_Trfase_small"/>
</dbReference>
<sequence>MSLPRAFQEGIQAALDKRQRIGQTFDLAPAVDKSVTVDFASNDTLSLVSSGSLREETLRELDRNPGFEIGACGSRVNEGTPYVAELEKYLAHVHGAEDGLFFVSGYSANGAIFGTLPRDGDAIIYDSLVHASIHDGMKLTRASIRSPFAHNDLHALANEIENVKHKSPAINSGDRTVFVAIESVYGMDGDVAPAREIVDVVKKALPHQNFILIIDEAHSNGLLGPKGSGLVSDLGLEKEYAVRLQVVGKAHGASGAIVLCDPLVKKMLLNYARMFIFTAAPGFLLAATVKSAYNILTGPEGDSRRRKLQDNIRFFYDLLEREPRWHQAREAGFLRVTSGANWRSESFITPIVPFVTKVGKCTQLRDTLRRRGFLVHAVRFPAVPKDSERVRIVIHAENTKEQMTALVKAIMDWASRYRPSMASPNQTENADLCCKEMPARTRGRPETH</sequence>
<evidence type="ECO:0000313" key="6">
    <source>
        <dbReference type="EMBL" id="KAB8268155.1"/>
    </source>
</evidence>
<comment type="cofactor">
    <cofactor evidence="1">
        <name>pyridoxal 5'-phosphate</name>
        <dbReference type="ChEBI" id="CHEBI:597326"/>
    </cofactor>
</comment>